<dbReference type="GO" id="GO:0016787">
    <property type="term" value="F:hydrolase activity"/>
    <property type="evidence" value="ECO:0007669"/>
    <property type="project" value="InterPro"/>
</dbReference>
<dbReference type="InterPro" id="IPR032466">
    <property type="entry name" value="Metal_Hydrolase"/>
</dbReference>
<dbReference type="SUPFAM" id="SSF51556">
    <property type="entry name" value="Metallo-dependent hydrolases"/>
    <property type="match status" value="1"/>
</dbReference>
<dbReference type="Gene3D" id="3.20.20.140">
    <property type="entry name" value="Metal-dependent hydrolases"/>
    <property type="match status" value="1"/>
</dbReference>
<evidence type="ECO:0000313" key="4">
    <source>
        <dbReference type="Proteomes" id="UP000176241"/>
    </source>
</evidence>
<organism evidence="3 4">
    <name type="scientific">Candidatus Buchananbacteria bacterium RIFCSPHIGHO2_01_FULL_39_8</name>
    <dbReference type="NCBI Taxonomy" id="1797533"/>
    <lineage>
        <taxon>Bacteria</taxon>
        <taxon>Candidatus Buchananiibacteriota</taxon>
    </lineage>
</organism>
<dbReference type="STRING" id="1797533.A2731_00920"/>
<dbReference type="Pfam" id="PF04909">
    <property type="entry name" value="Amidohydro_2"/>
    <property type="match status" value="1"/>
</dbReference>
<dbReference type="AlphaFoldDB" id="A0A1G1XXB2"/>
<keyword evidence="1" id="KW-0456">Lyase</keyword>
<accession>A0A1G1XXB2</accession>
<reference evidence="3 4" key="1">
    <citation type="journal article" date="2016" name="Nat. Commun.">
        <title>Thousands of microbial genomes shed light on interconnected biogeochemical processes in an aquifer system.</title>
        <authorList>
            <person name="Anantharaman K."/>
            <person name="Brown C.T."/>
            <person name="Hug L.A."/>
            <person name="Sharon I."/>
            <person name="Castelle C.J."/>
            <person name="Probst A.J."/>
            <person name="Thomas B.C."/>
            <person name="Singh A."/>
            <person name="Wilkins M.J."/>
            <person name="Karaoz U."/>
            <person name="Brodie E.L."/>
            <person name="Williams K.H."/>
            <person name="Hubbard S.S."/>
            <person name="Banfield J.F."/>
        </authorList>
    </citation>
    <scope>NUCLEOTIDE SEQUENCE [LARGE SCALE GENOMIC DNA]</scope>
</reference>
<protein>
    <recommendedName>
        <fullName evidence="2">Amidohydrolase-related domain-containing protein</fullName>
    </recommendedName>
</protein>
<dbReference type="Proteomes" id="UP000176241">
    <property type="component" value="Unassembled WGS sequence"/>
</dbReference>
<dbReference type="GO" id="GO:0016831">
    <property type="term" value="F:carboxy-lyase activity"/>
    <property type="evidence" value="ECO:0007669"/>
    <property type="project" value="InterPro"/>
</dbReference>
<dbReference type="CDD" id="cd01292">
    <property type="entry name" value="metallo-dependent_hydrolases"/>
    <property type="match status" value="1"/>
</dbReference>
<evidence type="ECO:0000313" key="3">
    <source>
        <dbReference type="EMBL" id="OGY44611.1"/>
    </source>
</evidence>
<evidence type="ECO:0000256" key="1">
    <source>
        <dbReference type="ARBA" id="ARBA00023239"/>
    </source>
</evidence>
<dbReference type="InterPro" id="IPR032465">
    <property type="entry name" value="ACMSD"/>
</dbReference>
<feature type="domain" description="Amidohydrolase-related" evidence="2">
    <location>
        <begin position="90"/>
        <end position="255"/>
    </location>
</feature>
<name>A0A1G1XXB2_9BACT</name>
<gene>
    <name evidence="3" type="ORF">A2731_00920</name>
</gene>
<dbReference type="PANTHER" id="PTHR21240">
    <property type="entry name" value="2-AMINO-3-CARBOXYLMUCONATE-6-SEMIALDEHYDE DECARBOXYLASE"/>
    <property type="match status" value="1"/>
</dbReference>
<dbReference type="EMBL" id="MHIC01000026">
    <property type="protein sequence ID" value="OGY44611.1"/>
    <property type="molecule type" value="Genomic_DNA"/>
</dbReference>
<evidence type="ECO:0000259" key="2">
    <source>
        <dbReference type="Pfam" id="PF04909"/>
    </source>
</evidence>
<proteinExistence type="predicted"/>
<dbReference type="InterPro" id="IPR006680">
    <property type="entry name" value="Amidohydro-rel"/>
</dbReference>
<comment type="caution">
    <text evidence="3">The sequence shown here is derived from an EMBL/GenBank/DDBJ whole genome shotgun (WGS) entry which is preliminary data.</text>
</comment>
<dbReference type="PANTHER" id="PTHR21240:SF19">
    <property type="entry name" value="CATALYTIC_ HYDROLASE"/>
    <property type="match status" value="1"/>
</dbReference>
<sequence>MIIDSHIHISKTSKVGSFDLVKTKLLKEMGLNGITKALVIPDNVPNPQCADLEAVIKLIKNEPKLSMVATLKIEQINKESLKKIEGLFLKKQALGFKIFPGHDPVYPTDKKWLPIFGLCLKYGLPLIIHTGINSNNKSVAKYNDPKHIIKVAKNFKNLNIIIAHYFWPRLDYCFKMTEGFKNIYFDTSALADPEVVSKSDGIKKIREILTKTIKRRVNSVLFGTDWPMCQIKPHIKLINSLPLNQMEKDNIFYRNFLSIFKLKR</sequence>